<gene>
    <name evidence="1" type="ORF">COCSADRAFT_103245</name>
</gene>
<dbReference type="HOGENOM" id="CLU_200841_0_0_1"/>
<dbReference type="EMBL" id="KB445655">
    <property type="protein sequence ID" value="EMD58723.1"/>
    <property type="molecule type" value="Genomic_DNA"/>
</dbReference>
<accession>M2RU65</accession>
<sequence>RAVKVESAGLEIVTKCDRYKEKSLRYFINIASRQYASYIAVKAECSLFISNKD</sequence>
<feature type="non-terminal residue" evidence="1">
    <location>
        <position position="1"/>
    </location>
</feature>
<dbReference type="GeneID" id="19129833"/>
<dbReference type="KEGG" id="bsc:COCSADRAFT_103245"/>
<evidence type="ECO:0000313" key="1">
    <source>
        <dbReference type="EMBL" id="EMD58723.1"/>
    </source>
</evidence>
<dbReference type="AlphaFoldDB" id="M2RU65"/>
<keyword evidence="2" id="KW-1185">Reference proteome</keyword>
<reference evidence="1 2" key="1">
    <citation type="journal article" date="2012" name="PLoS Pathog.">
        <title>Diverse lifestyles and strategies of plant pathogenesis encoded in the genomes of eighteen Dothideomycetes fungi.</title>
        <authorList>
            <person name="Ohm R.A."/>
            <person name="Feau N."/>
            <person name="Henrissat B."/>
            <person name="Schoch C.L."/>
            <person name="Horwitz B.A."/>
            <person name="Barry K.W."/>
            <person name="Condon B.J."/>
            <person name="Copeland A.C."/>
            <person name="Dhillon B."/>
            <person name="Glaser F."/>
            <person name="Hesse C.N."/>
            <person name="Kosti I."/>
            <person name="LaButti K."/>
            <person name="Lindquist E.A."/>
            <person name="Lucas S."/>
            <person name="Salamov A.A."/>
            <person name="Bradshaw R.E."/>
            <person name="Ciuffetti L."/>
            <person name="Hamelin R.C."/>
            <person name="Kema G.H.J."/>
            <person name="Lawrence C."/>
            <person name="Scott J.A."/>
            <person name="Spatafora J.W."/>
            <person name="Turgeon B.G."/>
            <person name="de Wit P.J.G.M."/>
            <person name="Zhong S."/>
            <person name="Goodwin S.B."/>
            <person name="Grigoriev I.V."/>
        </authorList>
    </citation>
    <scope>NUCLEOTIDE SEQUENCE [LARGE SCALE GENOMIC DNA]</scope>
    <source>
        <strain evidence="2">ND90Pr / ATCC 201652</strain>
    </source>
</reference>
<proteinExistence type="predicted"/>
<organism evidence="1 2">
    <name type="scientific">Cochliobolus sativus (strain ND90Pr / ATCC 201652)</name>
    <name type="common">Common root rot and spot blotch fungus</name>
    <name type="synonym">Bipolaris sorokiniana</name>
    <dbReference type="NCBI Taxonomy" id="665912"/>
    <lineage>
        <taxon>Eukaryota</taxon>
        <taxon>Fungi</taxon>
        <taxon>Dikarya</taxon>
        <taxon>Ascomycota</taxon>
        <taxon>Pezizomycotina</taxon>
        <taxon>Dothideomycetes</taxon>
        <taxon>Pleosporomycetidae</taxon>
        <taxon>Pleosporales</taxon>
        <taxon>Pleosporineae</taxon>
        <taxon>Pleosporaceae</taxon>
        <taxon>Bipolaris</taxon>
    </lineage>
</organism>
<protein>
    <submittedName>
        <fullName evidence="1">Uncharacterized protein</fullName>
    </submittedName>
</protein>
<evidence type="ECO:0000313" key="2">
    <source>
        <dbReference type="Proteomes" id="UP000016934"/>
    </source>
</evidence>
<dbReference type="Proteomes" id="UP000016934">
    <property type="component" value="Unassembled WGS sequence"/>
</dbReference>
<reference evidence="2" key="2">
    <citation type="journal article" date="2013" name="PLoS Genet.">
        <title>Comparative genome structure, secondary metabolite, and effector coding capacity across Cochliobolus pathogens.</title>
        <authorList>
            <person name="Condon B.J."/>
            <person name="Leng Y."/>
            <person name="Wu D."/>
            <person name="Bushley K.E."/>
            <person name="Ohm R.A."/>
            <person name="Otillar R."/>
            <person name="Martin J."/>
            <person name="Schackwitz W."/>
            <person name="Grimwood J."/>
            <person name="MohdZainudin N."/>
            <person name="Xue C."/>
            <person name="Wang R."/>
            <person name="Manning V.A."/>
            <person name="Dhillon B."/>
            <person name="Tu Z.J."/>
            <person name="Steffenson B.J."/>
            <person name="Salamov A."/>
            <person name="Sun H."/>
            <person name="Lowry S."/>
            <person name="LaButti K."/>
            <person name="Han J."/>
            <person name="Copeland A."/>
            <person name="Lindquist E."/>
            <person name="Barry K."/>
            <person name="Schmutz J."/>
            <person name="Baker S.E."/>
            <person name="Ciuffetti L.M."/>
            <person name="Grigoriev I.V."/>
            <person name="Zhong S."/>
            <person name="Turgeon B.G."/>
        </authorList>
    </citation>
    <scope>NUCLEOTIDE SEQUENCE [LARGE SCALE GENOMIC DNA]</scope>
    <source>
        <strain evidence="2">ND90Pr / ATCC 201652</strain>
    </source>
</reference>
<name>M2RU65_COCSN</name>
<dbReference type="RefSeq" id="XP_007705767.1">
    <property type="nucleotide sequence ID" value="XM_007707577.1"/>
</dbReference>
<dbReference type="OrthoDB" id="3796976at2759"/>